<evidence type="ECO:0000313" key="2">
    <source>
        <dbReference type="EMBL" id="KAJ7735989.1"/>
    </source>
</evidence>
<dbReference type="Proteomes" id="UP001215598">
    <property type="component" value="Unassembled WGS sequence"/>
</dbReference>
<evidence type="ECO:0000313" key="3">
    <source>
        <dbReference type="Proteomes" id="UP001215598"/>
    </source>
</evidence>
<dbReference type="Pfam" id="PF12937">
    <property type="entry name" value="F-box-like"/>
    <property type="match status" value="1"/>
</dbReference>
<evidence type="ECO:0000259" key="1">
    <source>
        <dbReference type="Pfam" id="PF12937"/>
    </source>
</evidence>
<accession>A0AAD7I7I1</accession>
<keyword evidence="3" id="KW-1185">Reference proteome</keyword>
<feature type="domain" description="F-box" evidence="1">
    <location>
        <begin position="9"/>
        <end position="47"/>
    </location>
</feature>
<dbReference type="EMBL" id="JARKIB010000124">
    <property type="protein sequence ID" value="KAJ7735989.1"/>
    <property type="molecule type" value="Genomic_DNA"/>
</dbReference>
<proteinExistence type="predicted"/>
<gene>
    <name evidence="2" type="ORF">B0H16DRAFT_1695548</name>
</gene>
<sequence>MSSIGFLSEEVALLVCLELNVRDLLALRRVSRSFKQATYAKLLWMKLMELTVSEGHVLPANLGPLHTLEQIQLEALLVKVHRLWNRKAMEPVNSWRMNTKTHCPITWLRLVAGTWLFVASSDDEGYAEPIAEAYLPGPVETARLEHSNAHYFTELCRVEGSSHVLRLQGQFVGCALRNDAIASHIIDWTANTIYNLPPVPDSPETRCAPHLLVLWNDLIVVVRQTSLELYALPSETHGPIFIKSVPTIVIWEVVVIHPPSTTSVSPLRCPM</sequence>
<dbReference type="InterPro" id="IPR036047">
    <property type="entry name" value="F-box-like_dom_sf"/>
</dbReference>
<comment type="caution">
    <text evidence="2">The sequence shown here is derived from an EMBL/GenBank/DDBJ whole genome shotgun (WGS) entry which is preliminary data.</text>
</comment>
<protein>
    <recommendedName>
        <fullName evidence="1">F-box domain-containing protein</fullName>
    </recommendedName>
</protein>
<dbReference type="InterPro" id="IPR001810">
    <property type="entry name" value="F-box_dom"/>
</dbReference>
<name>A0AAD7I7I1_9AGAR</name>
<dbReference type="SUPFAM" id="SSF81383">
    <property type="entry name" value="F-box domain"/>
    <property type="match status" value="1"/>
</dbReference>
<organism evidence="2 3">
    <name type="scientific">Mycena metata</name>
    <dbReference type="NCBI Taxonomy" id="1033252"/>
    <lineage>
        <taxon>Eukaryota</taxon>
        <taxon>Fungi</taxon>
        <taxon>Dikarya</taxon>
        <taxon>Basidiomycota</taxon>
        <taxon>Agaricomycotina</taxon>
        <taxon>Agaricomycetes</taxon>
        <taxon>Agaricomycetidae</taxon>
        <taxon>Agaricales</taxon>
        <taxon>Marasmiineae</taxon>
        <taxon>Mycenaceae</taxon>
        <taxon>Mycena</taxon>
    </lineage>
</organism>
<reference evidence="2" key="1">
    <citation type="submission" date="2023-03" db="EMBL/GenBank/DDBJ databases">
        <title>Massive genome expansion in bonnet fungi (Mycena s.s.) driven by repeated elements and novel gene families across ecological guilds.</title>
        <authorList>
            <consortium name="Lawrence Berkeley National Laboratory"/>
            <person name="Harder C.B."/>
            <person name="Miyauchi S."/>
            <person name="Viragh M."/>
            <person name="Kuo A."/>
            <person name="Thoen E."/>
            <person name="Andreopoulos B."/>
            <person name="Lu D."/>
            <person name="Skrede I."/>
            <person name="Drula E."/>
            <person name="Henrissat B."/>
            <person name="Morin E."/>
            <person name="Kohler A."/>
            <person name="Barry K."/>
            <person name="LaButti K."/>
            <person name="Morin E."/>
            <person name="Salamov A."/>
            <person name="Lipzen A."/>
            <person name="Mereny Z."/>
            <person name="Hegedus B."/>
            <person name="Baldrian P."/>
            <person name="Stursova M."/>
            <person name="Weitz H."/>
            <person name="Taylor A."/>
            <person name="Grigoriev I.V."/>
            <person name="Nagy L.G."/>
            <person name="Martin F."/>
            <person name="Kauserud H."/>
        </authorList>
    </citation>
    <scope>NUCLEOTIDE SEQUENCE</scope>
    <source>
        <strain evidence="2">CBHHK182m</strain>
    </source>
</reference>
<dbReference type="AlphaFoldDB" id="A0AAD7I7I1"/>